<dbReference type="AlphaFoldDB" id="A0AA88J898"/>
<protein>
    <submittedName>
        <fullName evidence="1">Uncharacterized protein</fullName>
    </submittedName>
</protein>
<name>A0AA88J898_FICCA</name>
<sequence>MRINREPHGERWLATSGERWSLDTWRAGAHRRLDEWRDVKCWIWHGLMALTLEWITRLARRV</sequence>
<comment type="caution">
    <text evidence="1">The sequence shown here is derived from an EMBL/GenBank/DDBJ whole genome shotgun (WGS) entry which is preliminary data.</text>
</comment>
<proteinExistence type="predicted"/>
<accession>A0AA88J898</accession>
<evidence type="ECO:0000313" key="1">
    <source>
        <dbReference type="EMBL" id="GMN64672.1"/>
    </source>
</evidence>
<gene>
    <name evidence="1" type="ORF">TIFTF001_033755</name>
</gene>
<organism evidence="1 2">
    <name type="scientific">Ficus carica</name>
    <name type="common">Common fig</name>
    <dbReference type="NCBI Taxonomy" id="3494"/>
    <lineage>
        <taxon>Eukaryota</taxon>
        <taxon>Viridiplantae</taxon>
        <taxon>Streptophyta</taxon>
        <taxon>Embryophyta</taxon>
        <taxon>Tracheophyta</taxon>
        <taxon>Spermatophyta</taxon>
        <taxon>Magnoliopsida</taxon>
        <taxon>eudicotyledons</taxon>
        <taxon>Gunneridae</taxon>
        <taxon>Pentapetalae</taxon>
        <taxon>rosids</taxon>
        <taxon>fabids</taxon>
        <taxon>Rosales</taxon>
        <taxon>Moraceae</taxon>
        <taxon>Ficeae</taxon>
        <taxon>Ficus</taxon>
    </lineage>
</organism>
<keyword evidence="2" id="KW-1185">Reference proteome</keyword>
<reference evidence="1" key="1">
    <citation type="submission" date="2023-07" db="EMBL/GenBank/DDBJ databases">
        <title>draft genome sequence of fig (Ficus carica).</title>
        <authorList>
            <person name="Takahashi T."/>
            <person name="Nishimura K."/>
        </authorList>
    </citation>
    <scope>NUCLEOTIDE SEQUENCE</scope>
</reference>
<dbReference type="Proteomes" id="UP001187192">
    <property type="component" value="Unassembled WGS sequence"/>
</dbReference>
<dbReference type="EMBL" id="BTGU01000190">
    <property type="protein sequence ID" value="GMN64672.1"/>
    <property type="molecule type" value="Genomic_DNA"/>
</dbReference>
<evidence type="ECO:0000313" key="2">
    <source>
        <dbReference type="Proteomes" id="UP001187192"/>
    </source>
</evidence>